<evidence type="ECO:0000259" key="5">
    <source>
        <dbReference type="PROSITE" id="PS50106"/>
    </source>
</evidence>
<dbReference type="PROSITE" id="PS50106">
    <property type="entry name" value="PDZ"/>
    <property type="match status" value="1"/>
</dbReference>
<evidence type="ECO:0000313" key="6">
    <source>
        <dbReference type="EMBL" id="AXR08383.1"/>
    </source>
</evidence>
<comment type="similarity">
    <text evidence="1">Belongs to the peptidase S1C family.</text>
</comment>
<dbReference type="PRINTS" id="PR00834">
    <property type="entry name" value="PROTEASES2C"/>
</dbReference>
<dbReference type="PANTHER" id="PTHR22939">
    <property type="entry name" value="SERINE PROTEASE FAMILY S1C HTRA-RELATED"/>
    <property type="match status" value="1"/>
</dbReference>
<dbReference type="Proteomes" id="UP000262073">
    <property type="component" value="Chromosome"/>
</dbReference>
<dbReference type="SMART" id="SM00228">
    <property type="entry name" value="PDZ"/>
    <property type="match status" value="1"/>
</dbReference>
<sequence length="333" mass="35589">MLFLVPNLRNGEGFTLPWLGEQSGTAMRKTYRDAISRSAPAVVNIYSVSIENDVGVYRSRPRERTSLGSGVIMTESGYILTCNHVVQNADSIVVAVQDGQILEAQIVGTDQYTDLAVLKVKGENLHQIPQPERHDVEVGDMVMAIGNPFDLGQTVTHGMVSRAGRNGLSNFVDFIQTDAVLNQGNSGGALVDSNGNLVGITNANFQVRDSRNGVRNVDGINFAVPYELARRVMDEIITSGKVVRGQLGFIGGEIRGRPGVIVTAVAKQSPAEEAGLRPNDIIMAINGVALESASKTLDMIAETKPGTTLDLEISRNGERLDISVTVAELGGSS</sequence>
<dbReference type="InterPro" id="IPR001478">
    <property type="entry name" value="PDZ"/>
</dbReference>
<organism evidence="6 7">
    <name type="scientific">Salinimonas sediminis</name>
    <dbReference type="NCBI Taxonomy" id="2303538"/>
    <lineage>
        <taxon>Bacteria</taxon>
        <taxon>Pseudomonadati</taxon>
        <taxon>Pseudomonadota</taxon>
        <taxon>Gammaproteobacteria</taxon>
        <taxon>Alteromonadales</taxon>
        <taxon>Alteromonadaceae</taxon>
        <taxon>Alteromonas/Salinimonas group</taxon>
        <taxon>Salinimonas</taxon>
    </lineage>
</organism>
<dbReference type="EMBL" id="CP031769">
    <property type="protein sequence ID" value="AXR08383.1"/>
    <property type="molecule type" value="Genomic_DNA"/>
</dbReference>
<dbReference type="GO" id="GO:0006515">
    <property type="term" value="P:protein quality control for misfolded or incompletely synthesized proteins"/>
    <property type="evidence" value="ECO:0007669"/>
    <property type="project" value="TreeGrafter"/>
</dbReference>
<dbReference type="PANTHER" id="PTHR22939:SF101">
    <property type="entry name" value="PERIPLASMIC PH-DEPENDENT SERINE ENDOPROTEASE DEGQ"/>
    <property type="match status" value="1"/>
</dbReference>
<dbReference type="Pfam" id="PF13180">
    <property type="entry name" value="PDZ_2"/>
    <property type="match status" value="1"/>
</dbReference>
<dbReference type="Gene3D" id="2.40.10.10">
    <property type="entry name" value="Trypsin-like serine proteases"/>
    <property type="match status" value="2"/>
</dbReference>
<dbReference type="InterPro" id="IPR001940">
    <property type="entry name" value="Peptidase_S1C"/>
</dbReference>
<keyword evidence="3" id="KW-0378">Hydrolase</keyword>
<protein>
    <submittedName>
        <fullName evidence="6">PDZ domain-containing protein</fullName>
    </submittedName>
</protein>
<dbReference type="SUPFAM" id="SSF50494">
    <property type="entry name" value="Trypsin-like serine proteases"/>
    <property type="match status" value="1"/>
</dbReference>
<keyword evidence="4" id="KW-0720">Serine protease</keyword>
<gene>
    <name evidence="6" type="ORF">D0Y50_03335</name>
</gene>
<dbReference type="GO" id="GO:0004252">
    <property type="term" value="F:serine-type endopeptidase activity"/>
    <property type="evidence" value="ECO:0007669"/>
    <property type="project" value="InterPro"/>
</dbReference>
<dbReference type="InterPro" id="IPR036034">
    <property type="entry name" value="PDZ_sf"/>
</dbReference>
<feature type="domain" description="PDZ" evidence="5">
    <location>
        <begin position="236"/>
        <end position="317"/>
    </location>
</feature>
<keyword evidence="7" id="KW-1185">Reference proteome</keyword>
<name>A0A346NS76_9ALTE</name>
<dbReference type="InterPro" id="IPR043504">
    <property type="entry name" value="Peptidase_S1_PA_chymotrypsin"/>
</dbReference>
<evidence type="ECO:0000256" key="3">
    <source>
        <dbReference type="ARBA" id="ARBA00022801"/>
    </source>
</evidence>
<proteinExistence type="inferred from homology"/>
<dbReference type="KEGG" id="salm:D0Y50_03335"/>
<accession>A0A346NS76</accession>
<keyword evidence="2" id="KW-0645">Protease</keyword>
<dbReference type="OrthoDB" id="9758917at2"/>
<dbReference type="Gene3D" id="2.30.42.10">
    <property type="match status" value="1"/>
</dbReference>
<evidence type="ECO:0000256" key="2">
    <source>
        <dbReference type="ARBA" id="ARBA00022670"/>
    </source>
</evidence>
<evidence type="ECO:0000313" key="7">
    <source>
        <dbReference type="Proteomes" id="UP000262073"/>
    </source>
</evidence>
<dbReference type="SUPFAM" id="SSF50156">
    <property type="entry name" value="PDZ domain-like"/>
    <property type="match status" value="1"/>
</dbReference>
<dbReference type="InterPro" id="IPR009003">
    <property type="entry name" value="Peptidase_S1_PA"/>
</dbReference>
<evidence type="ECO:0000256" key="4">
    <source>
        <dbReference type="ARBA" id="ARBA00022825"/>
    </source>
</evidence>
<evidence type="ECO:0000256" key="1">
    <source>
        <dbReference type="ARBA" id="ARBA00010541"/>
    </source>
</evidence>
<dbReference type="GO" id="GO:0042597">
    <property type="term" value="C:periplasmic space"/>
    <property type="evidence" value="ECO:0007669"/>
    <property type="project" value="TreeGrafter"/>
</dbReference>
<reference evidence="6 7" key="1">
    <citation type="submission" date="2018-08" db="EMBL/GenBank/DDBJ databases">
        <title>Salinimonas sediminis sp. nov., a piezophilic bacterium isolated from a deep-sea sediment sample from the New Britain Trench.</title>
        <authorList>
            <person name="Cao J."/>
        </authorList>
    </citation>
    <scope>NUCLEOTIDE SEQUENCE [LARGE SCALE GENOMIC DNA]</scope>
    <source>
        <strain evidence="6 7">N102</strain>
    </source>
</reference>
<dbReference type="Pfam" id="PF13365">
    <property type="entry name" value="Trypsin_2"/>
    <property type="match status" value="1"/>
</dbReference>
<dbReference type="AlphaFoldDB" id="A0A346NS76"/>